<dbReference type="Proteomes" id="UP000502136">
    <property type="component" value="Chromosome"/>
</dbReference>
<evidence type="ECO:0008006" key="3">
    <source>
        <dbReference type="Google" id="ProtNLM"/>
    </source>
</evidence>
<dbReference type="EMBL" id="CP051428">
    <property type="protein sequence ID" value="QJC50292.1"/>
    <property type="molecule type" value="Genomic_DNA"/>
</dbReference>
<dbReference type="Gene3D" id="3.10.180.10">
    <property type="entry name" value="2,3-Dihydroxybiphenyl 1,2-Dioxygenase, domain 1"/>
    <property type="match status" value="1"/>
</dbReference>
<evidence type="ECO:0000313" key="1">
    <source>
        <dbReference type="EMBL" id="QJC50292.1"/>
    </source>
</evidence>
<dbReference type="KEGG" id="palr:HGI30_00855"/>
<dbReference type="SUPFAM" id="SSF54593">
    <property type="entry name" value="Glyoxalase/Bleomycin resistance protein/Dihydroxybiphenyl dioxygenase"/>
    <property type="match status" value="1"/>
</dbReference>
<protein>
    <recommendedName>
        <fullName evidence="3">VOC family protein</fullName>
    </recommendedName>
</protein>
<gene>
    <name evidence="1" type="ORF">HGI30_00855</name>
</gene>
<sequence>MNKIIPILPCPSMKDQVSFYEKLGFTLSYFSHRPYSYAVLQLDSLELHFYSSKKMVPGENPLMCYVRVDQVDRVYEQFTNALKQSLGKVPRTGIPRISKLKHLKEDRRFILTDMGGNTLFIGTPNEELPETSAFLRSLASEEHSDSFGILYDLLYSKEDVSSAAAMLNKFFPADLTSMEVEELDLAKLLLVAMDIQLHQHQAADSRLGEKLEELIAAHGTASEDWSRISRQRQSILAEE</sequence>
<name>A0A6H2GSA9_9BACL</name>
<keyword evidence="2" id="KW-1185">Reference proteome</keyword>
<proteinExistence type="predicted"/>
<reference evidence="1 2" key="1">
    <citation type="submission" date="2020-04" db="EMBL/GenBank/DDBJ databases">
        <title>Novel Paenibacillus strain UniB2 isolated from commercial digestive syrup.</title>
        <authorList>
            <person name="Thorat V."/>
            <person name="Kirdat K."/>
            <person name="Tiwarekar B."/>
            <person name="Yadav A."/>
        </authorList>
    </citation>
    <scope>NUCLEOTIDE SEQUENCE [LARGE SCALE GENOMIC DNA]</scope>
    <source>
        <strain evidence="1 2">UniB2</strain>
    </source>
</reference>
<accession>A0A6H2GSA9</accession>
<dbReference type="RefSeq" id="WP_168905975.1">
    <property type="nucleotide sequence ID" value="NZ_CP051428.1"/>
</dbReference>
<dbReference type="AlphaFoldDB" id="A0A6H2GSA9"/>
<organism evidence="1 2">
    <name type="scientific">Paenibacillus albicereus</name>
    <dbReference type="NCBI Taxonomy" id="2726185"/>
    <lineage>
        <taxon>Bacteria</taxon>
        <taxon>Bacillati</taxon>
        <taxon>Bacillota</taxon>
        <taxon>Bacilli</taxon>
        <taxon>Bacillales</taxon>
        <taxon>Paenibacillaceae</taxon>
        <taxon>Paenibacillus</taxon>
    </lineage>
</organism>
<evidence type="ECO:0000313" key="2">
    <source>
        <dbReference type="Proteomes" id="UP000502136"/>
    </source>
</evidence>
<dbReference type="InterPro" id="IPR029068">
    <property type="entry name" value="Glyas_Bleomycin-R_OHBP_Dase"/>
</dbReference>